<dbReference type="RefSeq" id="WP_221108509.1">
    <property type="nucleotide sequence ID" value="NZ_JABDXU010000014.1"/>
</dbReference>
<keyword evidence="1" id="KW-1133">Transmembrane helix</keyword>
<name>A0A9Q3MFB3_9HYPH</name>
<dbReference type="Proteomes" id="UP000749740">
    <property type="component" value="Unassembled WGS sequence"/>
</dbReference>
<accession>A0A9Q3MFB3</accession>
<gene>
    <name evidence="2" type="ORF">HJB63_26185</name>
</gene>
<evidence type="ECO:0000313" key="2">
    <source>
        <dbReference type="EMBL" id="MBX5026009.1"/>
    </source>
</evidence>
<reference evidence="2" key="1">
    <citation type="submission" date="2020-04" db="EMBL/GenBank/DDBJ databases">
        <title>Global-level population genomics: horizontal gene transfer, symbiosis and evolution in Rhizobia.</title>
        <authorList>
            <person name="Gai Y."/>
        </authorList>
    </citation>
    <scope>NUCLEOTIDE SEQUENCE</scope>
    <source>
        <strain evidence="2">BLR57</strain>
    </source>
</reference>
<protein>
    <submittedName>
        <fullName evidence="2">Uncharacterized protein</fullName>
    </submittedName>
</protein>
<evidence type="ECO:0000256" key="1">
    <source>
        <dbReference type="SAM" id="Phobius"/>
    </source>
</evidence>
<proteinExistence type="predicted"/>
<feature type="transmembrane region" description="Helical" evidence="1">
    <location>
        <begin position="6"/>
        <end position="26"/>
    </location>
</feature>
<keyword evidence="1" id="KW-0812">Transmembrane</keyword>
<dbReference type="EMBL" id="JABDYC010000011">
    <property type="protein sequence ID" value="MBX5026009.1"/>
    <property type="molecule type" value="Genomic_DNA"/>
</dbReference>
<keyword evidence="1" id="KW-0472">Membrane</keyword>
<organism evidence="2 3">
    <name type="scientific">Rhizobium lentis</name>
    <dbReference type="NCBI Taxonomy" id="1138194"/>
    <lineage>
        <taxon>Bacteria</taxon>
        <taxon>Pseudomonadati</taxon>
        <taxon>Pseudomonadota</taxon>
        <taxon>Alphaproteobacteria</taxon>
        <taxon>Hyphomicrobiales</taxon>
        <taxon>Rhizobiaceae</taxon>
        <taxon>Rhizobium/Agrobacterium group</taxon>
        <taxon>Rhizobium</taxon>
    </lineage>
</organism>
<dbReference type="AlphaFoldDB" id="A0A9Q3MFB3"/>
<sequence length="52" mass="5695">MDQIVLNSAVALLIGSAFVATAITALRGEGRSIRKVPVKVRAQRHRNNERPL</sequence>
<evidence type="ECO:0000313" key="3">
    <source>
        <dbReference type="Proteomes" id="UP000749740"/>
    </source>
</evidence>
<comment type="caution">
    <text evidence="2">The sequence shown here is derived from an EMBL/GenBank/DDBJ whole genome shotgun (WGS) entry which is preliminary data.</text>
</comment>